<evidence type="ECO:0000313" key="1">
    <source>
        <dbReference type="EMBL" id="MBX60901.1"/>
    </source>
</evidence>
<proteinExistence type="predicted"/>
<accession>A0A2P2Q1P8</accession>
<organism evidence="1">
    <name type="scientific">Rhizophora mucronata</name>
    <name type="common">Asiatic mangrove</name>
    <dbReference type="NCBI Taxonomy" id="61149"/>
    <lineage>
        <taxon>Eukaryota</taxon>
        <taxon>Viridiplantae</taxon>
        <taxon>Streptophyta</taxon>
        <taxon>Embryophyta</taxon>
        <taxon>Tracheophyta</taxon>
        <taxon>Spermatophyta</taxon>
        <taxon>Magnoliopsida</taxon>
        <taxon>eudicotyledons</taxon>
        <taxon>Gunneridae</taxon>
        <taxon>Pentapetalae</taxon>
        <taxon>rosids</taxon>
        <taxon>fabids</taxon>
        <taxon>Malpighiales</taxon>
        <taxon>Rhizophoraceae</taxon>
        <taxon>Rhizophora</taxon>
    </lineage>
</organism>
<dbReference type="EMBL" id="GGEC01080417">
    <property type="protein sequence ID" value="MBX60901.1"/>
    <property type="molecule type" value="Transcribed_RNA"/>
</dbReference>
<name>A0A2P2Q1P8_RHIMU</name>
<dbReference type="AlphaFoldDB" id="A0A2P2Q1P8"/>
<protein>
    <submittedName>
        <fullName evidence="1">Uncharacterized protein</fullName>
    </submittedName>
</protein>
<sequence length="41" mass="4884">MCQLHRTGNPTNRHCLSSCKGQQRLHLYLPLFRFIHRCMAD</sequence>
<reference evidence="1" key="1">
    <citation type="submission" date="2018-02" db="EMBL/GenBank/DDBJ databases">
        <title>Rhizophora mucronata_Transcriptome.</title>
        <authorList>
            <person name="Meera S.P."/>
            <person name="Sreeshan A."/>
            <person name="Augustine A."/>
        </authorList>
    </citation>
    <scope>NUCLEOTIDE SEQUENCE</scope>
    <source>
        <tissue evidence="1">Leaf</tissue>
    </source>
</reference>